<gene>
    <name evidence="9" type="ORF">E0L32_000405</name>
</gene>
<keyword evidence="4 7" id="KW-0472">Membrane</keyword>
<comment type="similarity">
    <text evidence="5">Belongs to the SAT4 family.</text>
</comment>
<feature type="domain" description="Rhodopsin" evidence="8">
    <location>
        <begin position="53"/>
        <end position="290"/>
    </location>
</feature>
<dbReference type="EMBL" id="SKBQ01000002">
    <property type="protein sequence ID" value="TPX14011.1"/>
    <property type="molecule type" value="Genomic_DNA"/>
</dbReference>
<name>A0A507BAB7_9PEZI</name>
<dbReference type="InterPro" id="IPR052337">
    <property type="entry name" value="SAT4-like"/>
</dbReference>
<proteinExistence type="inferred from homology"/>
<dbReference type="InParanoid" id="A0A507BAB7"/>
<feature type="transmembrane region" description="Helical" evidence="7">
    <location>
        <begin position="189"/>
        <end position="216"/>
    </location>
</feature>
<dbReference type="Proteomes" id="UP000319257">
    <property type="component" value="Unassembled WGS sequence"/>
</dbReference>
<feature type="transmembrane region" description="Helical" evidence="7">
    <location>
        <begin position="68"/>
        <end position="91"/>
    </location>
</feature>
<evidence type="ECO:0000256" key="4">
    <source>
        <dbReference type="ARBA" id="ARBA00023136"/>
    </source>
</evidence>
<dbReference type="RefSeq" id="XP_030995722.1">
    <property type="nucleotide sequence ID" value="XM_031138426.1"/>
</dbReference>
<evidence type="ECO:0000256" key="6">
    <source>
        <dbReference type="SAM" id="MobiDB-lite"/>
    </source>
</evidence>
<dbReference type="InterPro" id="IPR049326">
    <property type="entry name" value="Rhodopsin_dom_fungi"/>
</dbReference>
<dbReference type="AlphaFoldDB" id="A0A507BAB7"/>
<feature type="transmembrane region" description="Helical" evidence="7">
    <location>
        <begin position="146"/>
        <end position="169"/>
    </location>
</feature>
<evidence type="ECO:0000256" key="3">
    <source>
        <dbReference type="ARBA" id="ARBA00022989"/>
    </source>
</evidence>
<evidence type="ECO:0000256" key="7">
    <source>
        <dbReference type="SAM" id="Phobius"/>
    </source>
</evidence>
<evidence type="ECO:0000313" key="10">
    <source>
        <dbReference type="Proteomes" id="UP000319257"/>
    </source>
</evidence>
<dbReference type="OrthoDB" id="5342292at2759"/>
<feature type="transmembrane region" description="Helical" evidence="7">
    <location>
        <begin position="111"/>
        <end position="134"/>
    </location>
</feature>
<feature type="transmembrane region" description="Helical" evidence="7">
    <location>
        <begin position="36"/>
        <end position="56"/>
    </location>
</feature>
<reference evidence="9 10" key="1">
    <citation type="submission" date="2019-06" db="EMBL/GenBank/DDBJ databases">
        <title>Draft genome sequence of the filamentous fungus Phialemoniopsis curvata isolated from diesel fuel.</title>
        <authorList>
            <person name="Varaljay V.A."/>
            <person name="Lyon W.J."/>
            <person name="Crouch A.L."/>
            <person name="Drake C.E."/>
            <person name="Hollomon J.M."/>
            <person name="Nadeau L.J."/>
            <person name="Nunn H.S."/>
            <person name="Stevenson B.S."/>
            <person name="Bojanowski C.L."/>
            <person name="Crookes-Goodson W.J."/>
        </authorList>
    </citation>
    <scope>NUCLEOTIDE SEQUENCE [LARGE SCALE GENOMIC DNA]</scope>
    <source>
        <strain evidence="9 10">D216</strain>
    </source>
</reference>
<dbReference type="GO" id="GO:0016020">
    <property type="term" value="C:membrane"/>
    <property type="evidence" value="ECO:0007669"/>
    <property type="project" value="UniProtKB-SubCell"/>
</dbReference>
<evidence type="ECO:0000256" key="2">
    <source>
        <dbReference type="ARBA" id="ARBA00022692"/>
    </source>
</evidence>
<dbReference type="PANTHER" id="PTHR33048:SF124">
    <property type="entry name" value="INTEGRAL MEMBRANE PROTEIN"/>
    <property type="match status" value="1"/>
</dbReference>
<dbReference type="GeneID" id="41967852"/>
<feature type="region of interest" description="Disordered" evidence="6">
    <location>
        <begin position="317"/>
        <end position="355"/>
    </location>
</feature>
<dbReference type="Pfam" id="PF20684">
    <property type="entry name" value="Fung_rhodopsin"/>
    <property type="match status" value="1"/>
</dbReference>
<sequence length="398" mass="44057">MSGFPETYGIPTLVPPPEGYIVDFENPQRQAVLEHYLIFGIGGPLAFIALMQRFYTKIFLSKGLQIDDAFMALAWVSSILTQALLTHAVSIKTLTAHAWEIPLDNFRKYQLLTYAAGGIFMLCNGFTKLSLLTFYLHISPEKPFRIAVWTSIGIVGVYTSVITTMLFVNCSPPRKAFDVTITEGHCIDVAILYIATAASNIFTDLILFILPIPTVLKLRMSNVQKIGAMCVFGIGSVTVATSIVRLVLLFPALASTDITWDAAPANIWSFLEANLFIICGSFPTLRKFFKHFAPKLMGSSNLSYGRSHSYGPSAYANAQSGVGRQRKDRSQYEQFPDENEMRTFTSKTREGDKERGVTMATVDAGSMVDQDTDGHSDKAILHGDKAIMQTTSFTVRYD</sequence>
<evidence type="ECO:0000256" key="5">
    <source>
        <dbReference type="ARBA" id="ARBA00038359"/>
    </source>
</evidence>
<keyword evidence="2 7" id="KW-0812">Transmembrane</keyword>
<keyword evidence="3 7" id="KW-1133">Transmembrane helix</keyword>
<comment type="subcellular location">
    <subcellularLocation>
        <location evidence="1">Membrane</location>
        <topology evidence="1">Multi-pass membrane protein</topology>
    </subcellularLocation>
</comment>
<feature type="transmembrane region" description="Helical" evidence="7">
    <location>
        <begin position="228"/>
        <end position="253"/>
    </location>
</feature>
<dbReference type="PANTHER" id="PTHR33048">
    <property type="entry name" value="PTH11-LIKE INTEGRAL MEMBRANE PROTEIN (AFU_ORTHOLOGUE AFUA_5G11245)"/>
    <property type="match status" value="1"/>
</dbReference>
<comment type="caution">
    <text evidence="9">The sequence shown here is derived from an EMBL/GenBank/DDBJ whole genome shotgun (WGS) entry which is preliminary data.</text>
</comment>
<organism evidence="9 10">
    <name type="scientific">Thyridium curvatum</name>
    <dbReference type="NCBI Taxonomy" id="1093900"/>
    <lineage>
        <taxon>Eukaryota</taxon>
        <taxon>Fungi</taxon>
        <taxon>Dikarya</taxon>
        <taxon>Ascomycota</taxon>
        <taxon>Pezizomycotina</taxon>
        <taxon>Sordariomycetes</taxon>
        <taxon>Sordariomycetidae</taxon>
        <taxon>Thyridiales</taxon>
        <taxon>Thyridiaceae</taxon>
        <taxon>Thyridium</taxon>
    </lineage>
</organism>
<evidence type="ECO:0000259" key="8">
    <source>
        <dbReference type="Pfam" id="PF20684"/>
    </source>
</evidence>
<evidence type="ECO:0000256" key="1">
    <source>
        <dbReference type="ARBA" id="ARBA00004141"/>
    </source>
</evidence>
<evidence type="ECO:0000313" key="9">
    <source>
        <dbReference type="EMBL" id="TPX14011.1"/>
    </source>
</evidence>
<keyword evidence="10" id="KW-1185">Reference proteome</keyword>
<protein>
    <recommendedName>
        <fullName evidence="8">Rhodopsin domain-containing protein</fullName>
    </recommendedName>
</protein>
<accession>A0A507BAB7</accession>